<evidence type="ECO:0000256" key="5">
    <source>
        <dbReference type="ARBA" id="ARBA00023136"/>
    </source>
</evidence>
<protein>
    <submittedName>
        <fullName evidence="8">MFS transporter</fullName>
    </submittedName>
</protein>
<feature type="transmembrane region" description="Helical" evidence="7">
    <location>
        <begin position="402"/>
        <end position="421"/>
    </location>
</feature>
<proteinExistence type="inferred from homology"/>
<dbReference type="InterPro" id="IPR036259">
    <property type="entry name" value="MFS_trans_sf"/>
</dbReference>
<evidence type="ECO:0000256" key="1">
    <source>
        <dbReference type="ARBA" id="ARBA00004141"/>
    </source>
</evidence>
<dbReference type="PANTHER" id="PTHR43791:SF1">
    <property type="entry name" value="ALLANTOATE PERMEASE"/>
    <property type="match status" value="1"/>
</dbReference>
<keyword evidence="4 7" id="KW-1133">Transmembrane helix</keyword>
<name>A0A5P8N8M6_9ASCO</name>
<dbReference type="Pfam" id="PF07690">
    <property type="entry name" value="MFS_1"/>
    <property type="match status" value="1"/>
</dbReference>
<comment type="similarity">
    <text evidence="6">Belongs to the major facilitator superfamily. Allantoate permease family.</text>
</comment>
<feature type="transmembrane region" description="Helical" evidence="7">
    <location>
        <begin position="145"/>
        <end position="165"/>
    </location>
</feature>
<comment type="subcellular location">
    <subcellularLocation>
        <location evidence="1">Membrane</location>
        <topology evidence="1">Multi-pass membrane protein</topology>
    </subcellularLocation>
</comment>
<accession>A0A5P8N8M6</accession>
<dbReference type="Gene3D" id="1.20.1250.20">
    <property type="entry name" value="MFS general substrate transporter like domains"/>
    <property type="match status" value="2"/>
</dbReference>
<dbReference type="EMBL" id="MK890601">
    <property type="protein sequence ID" value="QFR37106.1"/>
    <property type="molecule type" value="Genomic_DNA"/>
</dbReference>
<dbReference type="PANTHER" id="PTHR43791">
    <property type="entry name" value="PERMEASE-RELATED"/>
    <property type="match status" value="1"/>
</dbReference>
<dbReference type="AlphaFoldDB" id="A0A5P8N8M6"/>
<feature type="transmembrane region" description="Helical" evidence="7">
    <location>
        <begin position="310"/>
        <end position="334"/>
    </location>
</feature>
<dbReference type="SUPFAM" id="SSF103473">
    <property type="entry name" value="MFS general substrate transporter"/>
    <property type="match status" value="1"/>
</dbReference>
<keyword evidence="5 7" id="KW-0472">Membrane</keyword>
<evidence type="ECO:0000256" key="7">
    <source>
        <dbReference type="SAM" id="Phobius"/>
    </source>
</evidence>
<feature type="transmembrane region" description="Helical" evidence="7">
    <location>
        <begin position="203"/>
        <end position="227"/>
    </location>
</feature>
<dbReference type="CDD" id="cd17327">
    <property type="entry name" value="MFS_FEN2_like"/>
    <property type="match status" value="1"/>
</dbReference>
<feature type="transmembrane region" description="Helical" evidence="7">
    <location>
        <begin position="375"/>
        <end position="395"/>
    </location>
</feature>
<feature type="transmembrane region" description="Helical" evidence="7">
    <location>
        <begin position="118"/>
        <end position="139"/>
    </location>
</feature>
<keyword evidence="3 7" id="KW-0812">Transmembrane</keyword>
<dbReference type="FunFam" id="1.20.1250.20:FF:000064">
    <property type="entry name" value="MFS allantoate transporter"/>
    <property type="match status" value="1"/>
</dbReference>
<dbReference type="InterPro" id="IPR011701">
    <property type="entry name" value="MFS"/>
</dbReference>
<feature type="transmembrane region" description="Helical" evidence="7">
    <location>
        <begin position="346"/>
        <end position="369"/>
    </location>
</feature>
<evidence type="ECO:0000313" key="8">
    <source>
        <dbReference type="EMBL" id="QFR37106.1"/>
    </source>
</evidence>
<feature type="transmembrane region" description="Helical" evidence="7">
    <location>
        <begin position="470"/>
        <end position="488"/>
    </location>
</feature>
<evidence type="ECO:0000256" key="6">
    <source>
        <dbReference type="ARBA" id="ARBA00037968"/>
    </source>
</evidence>
<evidence type="ECO:0000256" key="2">
    <source>
        <dbReference type="ARBA" id="ARBA00022448"/>
    </source>
</evidence>
<dbReference type="GO" id="GO:0022857">
    <property type="term" value="F:transmembrane transporter activity"/>
    <property type="evidence" value="ECO:0007669"/>
    <property type="project" value="InterPro"/>
</dbReference>
<feature type="transmembrane region" description="Helical" evidence="7">
    <location>
        <begin position="433"/>
        <end position="450"/>
    </location>
</feature>
<keyword evidence="2" id="KW-0813">Transport</keyword>
<sequence>MSSDEEKQIDSKNDDVISPVMSITKEQIGTGQVITTVLSPNGLPVEVTGDVDEAMKLAVGAHVKLTPEQSAYLLRKTDRCLLPLMCFLYAVQFMDKVTNGNAAIMGLKTDLKMTGDKYTYVGTAFYLGYLAFEFPASAALQKFPLVKTLSAFIFFWGVVLCLHATPNYAGFIFLRTMLGALESAVTPAMVIITSQWYKKEEQFFRTCIWFACNGFGNIFGSAIAYGIAKHVDSFSIEGWKILFIVTGLITVVLSFAIYFHLPDSPATAWFLTEEEKVMVVERIRENNQGFGNRHFKKSQFMEAIKDPRTWVGFFFALVTDIPNGGITNFGSILMNDDFGFSTLKSLLMGMITGAVEFVGCPLFGALTLYFPHRMIMAIIAIAITFVGCCMLAFASENKEARLAGYFIQGVAPVGMICYLSLFSSNVAGHTKKITVNAIYLIGYCVGNLIGPQTFRSSDAPSYSPAKITMVVCYGVALVILFWTYWSYWSENKQRAAMRAEREKNGIYEEEMENLEFADLTDKENPHFVYAL</sequence>
<dbReference type="GO" id="GO:0016020">
    <property type="term" value="C:membrane"/>
    <property type="evidence" value="ECO:0007669"/>
    <property type="project" value="UniProtKB-SubCell"/>
</dbReference>
<feature type="transmembrane region" description="Helical" evidence="7">
    <location>
        <begin position="239"/>
        <end position="261"/>
    </location>
</feature>
<evidence type="ECO:0000256" key="3">
    <source>
        <dbReference type="ARBA" id="ARBA00022692"/>
    </source>
</evidence>
<evidence type="ECO:0000256" key="4">
    <source>
        <dbReference type="ARBA" id="ARBA00022989"/>
    </source>
</evidence>
<gene>
    <name evidence="8" type="ORF">g2673</name>
</gene>
<organism evidence="8">
    <name type="scientific">Cyberlindnera americana</name>
    <dbReference type="NCBI Taxonomy" id="36016"/>
    <lineage>
        <taxon>Eukaryota</taxon>
        <taxon>Fungi</taxon>
        <taxon>Dikarya</taxon>
        <taxon>Ascomycota</taxon>
        <taxon>Saccharomycotina</taxon>
        <taxon>Saccharomycetes</taxon>
        <taxon>Phaffomycetales</taxon>
        <taxon>Phaffomycetaceae</taxon>
        <taxon>Cyberlindnera</taxon>
    </lineage>
</organism>
<reference evidence="8" key="1">
    <citation type="journal article" date="2019" name="Front. Microbiol.">
        <title>An Overview of Genes From Cyberlindnera americana, a Symbiont Yeast Isolated From the Gut of the Bark Beetle Dendroctonus rhizophagus (Curculionidae: Scolytinae), Involved in the Detoxification Process Using Genome and Transcriptome Data.</title>
        <authorList>
            <person name="Soto-Robles L.V."/>
            <person name="Torres-Banda V."/>
            <person name="Rivera-Orduna F.N."/>
            <person name="Curiel-Quesada E."/>
            <person name="Hidalgo-Lara M.E."/>
            <person name="Zuniga G."/>
        </authorList>
    </citation>
    <scope>NUCLEOTIDE SEQUENCE</scope>
    <source>
        <strain evidence="8">ChDrAdgY46</strain>
    </source>
</reference>